<evidence type="ECO:0000256" key="1">
    <source>
        <dbReference type="SAM" id="Coils"/>
    </source>
</evidence>
<evidence type="ECO:0000256" key="2">
    <source>
        <dbReference type="SAM" id="MobiDB-lite"/>
    </source>
</evidence>
<dbReference type="AlphaFoldDB" id="A0AA38L879"/>
<accession>A0AA38L879</accession>
<sequence length="274" mass="30491">MGGSASQPEGGDGPIPGDLPHISYTEKVLEEKELQLRKYIQENYSKIRDVEREFEKLTLELKLTAGPKKAALEHLRKKIELSTEKIKAARQKEEHARKVWEDANKALEEEEAHKRRICEDLNRLVQEGASAQYSRLEELKRRLEALNPEEKGESAKVGSLVSNNEMAFSVATSNEQLNKSETRASDISTNSLPLPDHSSNSSNTNYSSAKKGFDKSDPNSQGQSIKPGTEWQSARIMKGHSHNVHQGKGNMVLQKPKDGTVSGWTGAGFDIDAR</sequence>
<feature type="compositionally biased region" description="Low complexity" evidence="2">
    <location>
        <begin position="198"/>
        <end position="208"/>
    </location>
</feature>
<feature type="region of interest" description="Disordered" evidence="2">
    <location>
        <begin position="171"/>
        <end position="274"/>
    </location>
</feature>
<feature type="coiled-coil region" evidence="1">
    <location>
        <begin position="40"/>
        <end position="146"/>
    </location>
</feature>
<dbReference type="OMA" id="NINRARG"/>
<feature type="compositionally biased region" description="Polar residues" evidence="2">
    <location>
        <begin position="218"/>
        <end position="232"/>
    </location>
</feature>
<proteinExistence type="predicted"/>
<protein>
    <recommendedName>
        <fullName evidence="5">RAB6-interacting golgin</fullName>
    </recommendedName>
</protein>
<reference evidence="3 4" key="1">
    <citation type="journal article" date="2021" name="Nat. Plants">
        <title>The Taxus genome provides insights into paclitaxel biosynthesis.</title>
        <authorList>
            <person name="Xiong X."/>
            <person name="Gou J."/>
            <person name="Liao Q."/>
            <person name="Li Y."/>
            <person name="Zhou Q."/>
            <person name="Bi G."/>
            <person name="Li C."/>
            <person name="Du R."/>
            <person name="Wang X."/>
            <person name="Sun T."/>
            <person name="Guo L."/>
            <person name="Liang H."/>
            <person name="Lu P."/>
            <person name="Wu Y."/>
            <person name="Zhang Z."/>
            <person name="Ro D.K."/>
            <person name="Shang Y."/>
            <person name="Huang S."/>
            <person name="Yan J."/>
        </authorList>
    </citation>
    <scope>NUCLEOTIDE SEQUENCE [LARGE SCALE GENOMIC DNA]</scope>
    <source>
        <strain evidence="3">Ta-2019</strain>
    </source>
</reference>
<comment type="caution">
    <text evidence="3">The sequence shown here is derived from an EMBL/GenBank/DDBJ whole genome shotgun (WGS) entry which is preliminary data.</text>
</comment>
<dbReference type="PANTHER" id="PTHR35315:SF1">
    <property type="entry name" value="RAB6-INTERACTING GOLGIN"/>
    <property type="match status" value="1"/>
</dbReference>
<evidence type="ECO:0008006" key="5">
    <source>
        <dbReference type="Google" id="ProtNLM"/>
    </source>
</evidence>
<gene>
    <name evidence="3" type="ORF">KI387_024051</name>
</gene>
<keyword evidence="4" id="KW-1185">Reference proteome</keyword>
<feature type="non-terminal residue" evidence="3">
    <location>
        <position position="1"/>
    </location>
</feature>
<evidence type="ECO:0000313" key="4">
    <source>
        <dbReference type="Proteomes" id="UP000824469"/>
    </source>
</evidence>
<feature type="region of interest" description="Disordered" evidence="2">
    <location>
        <begin position="1"/>
        <end position="23"/>
    </location>
</feature>
<dbReference type="Proteomes" id="UP000824469">
    <property type="component" value="Unassembled WGS sequence"/>
</dbReference>
<organism evidence="3 4">
    <name type="scientific">Taxus chinensis</name>
    <name type="common">Chinese yew</name>
    <name type="synonym">Taxus wallichiana var. chinensis</name>
    <dbReference type="NCBI Taxonomy" id="29808"/>
    <lineage>
        <taxon>Eukaryota</taxon>
        <taxon>Viridiplantae</taxon>
        <taxon>Streptophyta</taxon>
        <taxon>Embryophyta</taxon>
        <taxon>Tracheophyta</taxon>
        <taxon>Spermatophyta</taxon>
        <taxon>Pinopsida</taxon>
        <taxon>Pinidae</taxon>
        <taxon>Conifers II</taxon>
        <taxon>Cupressales</taxon>
        <taxon>Taxaceae</taxon>
        <taxon>Taxus</taxon>
    </lineage>
</organism>
<keyword evidence="1" id="KW-0175">Coiled coil</keyword>
<name>A0AA38L879_TAXCH</name>
<dbReference type="EMBL" id="JAHRHJ020000005">
    <property type="protein sequence ID" value="KAH9315424.1"/>
    <property type="molecule type" value="Genomic_DNA"/>
</dbReference>
<dbReference type="PANTHER" id="PTHR35315">
    <property type="entry name" value="ACI13"/>
    <property type="match status" value="1"/>
</dbReference>
<evidence type="ECO:0000313" key="3">
    <source>
        <dbReference type="EMBL" id="KAH9315424.1"/>
    </source>
</evidence>